<sequence length="112" mass="12064">MIKSGVGVSKQRGKRVADHDQVAVGVGSRQRLACKGRSPVGAAFRKLAVGYWRNALKKTTCGQKHLPQGLNDACPQGWPPEGSGASRRGNRPWTRWALVARSTVAYVATARP</sequence>
<accession>A0A426ZGS6</accession>
<feature type="region of interest" description="Disordered" evidence="1">
    <location>
        <begin position="1"/>
        <end position="20"/>
    </location>
</feature>
<protein>
    <submittedName>
        <fullName evidence="2">Uncharacterized protein</fullName>
    </submittedName>
</protein>
<dbReference type="Proteomes" id="UP000287651">
    <property type="component" value="Unassembled WGS sequence"/>
</dbReference>
<comment type="caution">
    <text evidence="2">The sequence shown here is derived from an EMBL/GenBank/DDBJ whole genome shotgun (WGS) entry which is preliminary data.</text>
</comment>
<gene>
    <name evidence="2" type="ORF">B296_00035042</name>
</gene>
<evidence type="ECO:0000313" key="3">
    <source>
        <dbReference type="Proteomes" id="UP000287651"/>
    </source>
</evidence>
<name>A0A426ZGS6_ENSVE</name>
<dbReference type="EMBL" id="AMZH03006690">
    <property type="protein sequence ID" value="RRT63183.1"/>
    <property type="molecule type" value="Genomic_DNA"/>
</dbReference>
<organism evidence="2 3">
    <name type="scientific">Ensete ventricosum</name>
    <name type="common">Abyssinian banana</name>
    <name type="synonym">Musa ensete</name>
    <dbReference type="NCBI Taxonomy" id="4639"/>
    <lineage>
        <taxon>Eukaryota</taxon>
        <taxon>Viridiplantae</taxon>
        <taxon>Streptophyta</taxon>
        <taxon>Embryophyta</taxon>
        <taxon>Tracheophyta</taxon>
        <taxon>Spermatophyta</taxon>
        <taxon>Magnoliopsida</taxon>
        <taxon>Liliopsida</taxon>
        <taxon>Zingiberales</taxon>
        <taxon>Musaceae</taxon>
        <taxon>Ensete</taxon>
    </lineage>
</organism>
<dbReference type="AlphaFoldDB" id="A0A426ZGS6"/>
<proteinExistence type="predicted"/>
<evidence type="ECO:0000256" key="1">
    <source>
        <dbReference type="SAM" id="MobiDB-lite"/>
    </source>
</evidence>
<reference evidence="2 3" key="1">
    <citation type="journal article" date="2014" name="Agronomy (Basel)">
        <title>A Draft Genome Sequence for Ensete ventricosum, the Drought-Tolerant Tree Against Hunger.</title>
        <authorList>
            <person name="Harrison J."/>
            <person name="Moore K.A."/>
            <person name="Paszkiewicz K."/>
            <person name="Jones T."/>
            <person name="Grant M."/>
            <person name="Ambacheew D."/>
            <person name="Muzemil S."/>
            <person name="Studholme D.J."/>
        </authorList>
    </citation>
    <scope>NUCLEOTIDE SEQUENCE [LARGE SCALE GENOMIC DNA]</scope>
</reference>
<evidence type="ECO:0000313" key="2">
    <source>
        <dbReference type="EMBL" id="RRT63183.1"/>
    </source>
</evidence>
<feature type="region of interest" description="Disordered" evidence="1">
    <location>
        <begin position="65"/>
        <end position="91"/>
    </location>
</feature>